<evidence type="ECO:0000256" key="5">
    <source>
        <dbReference type="ARBA" id="ARBA00022777"/>
    </source>
</evidence>
<evidence type="ECO:0000256" key="2">
    <source>
        <dbReference type="ARBA" id="ARBA00011903"/>
    </source>
</evidence>
<dbReference type="Pfam" id="PF13614">
    <property type="entry name" value="AAA_31"/>
    <property type="match status" value="1"/>
</dbReference>
<dbReference type="EMBL" id="FWEV01000137">
    <property type="protein sequence ID" value="SLM30403.1"/>
    <property type="molecule type" value="Genomic_DNA"/>
</dbReference>
<dbReference type="SUPFAM" id="SSF52540">
    <property type="entry name" value="P-loop containing nucleoside triphosphate hydrolases"/>
    <property type="match status" value="1"/>
</dbReference>
<keyword evidence="10" id="KW-1133">Transmembrane helix</keyword>
<protein>
    <recommendedName>
        <fullName evidence="2">non-specific protein-tyrosine kinase</fullName>
        <ecNumber evidence="2">2.7.10.2</ecNumber>
    </recommendedName>
</protein>
<evidence type="ECO:0000256" key="8">
    <source>
        <dbReference type="ARBA" id="ARBA00051245"/>
    </source>
</evidence>
<dbReference type="InterPro" id="IPR005702">
    <property type="entry name" value="Wzc-like_C"/>
</dbReference>
<keyword evidence="10" id="KW-0812">Transmembrane</keyword>
<feature type="transmembrane region" description="Helical" evidence="10">
    <location>
        <begin position="416"/>
        <end position="438"/>
    </location>
</feature>
<dbReference type="GO" id="GO:0004715">
    <property type="term" value="F:non-membrane spanning protein tyrosine kinase activity"/>
    <property type="evidence" value="ECO:0007669"/>
    <property type="project" value="UniProtKB-EC"/>
</dbReference>
<dbReference type="OrthoDB" id="9812433at2"/>
<keyword evidence="13" id="KW-1185">Reference proteome</keyword>
<sequence length="675" mass="76365">MEIIVFWNIVWRRKWIVLQCFLIVFLTAAVGTSFLPKRYKSTSRVFYEKSLTAASFLENIGIKAVTLSQTATDDLSLENHVTIATSTPLLDRVILTLQLTDGKGELLKAKELIKPGLLKKIHIAPFIKVENVDDTSLFEIVSSSTDPEEAAMISDTIAEECVKNHLENKAYEYKKAETFIENSLEGIRDKYISSLNILKTFNIDEKSLDLDSEIKNIIARLSSLMVEKKETIIQIAEAQSVINTLQRQLNEQSDENIFGSTSEANDYISELRNNILAYEMKLEETLVEKTKSHPDIKILEYKLEKARSELSREIVLSKKYSTELLNKKRALVSLKAHLNTLEAEIENLDKTISVFPEKQFTNSQIRLEIDVNKGLYQSMLQYFYQIRVARLSLFPDLRIVEYATVSEIDDPDSPNFLVNVLIGMFMGGLLGLSMALLADYMDDTIKSRMDIKQIGMRLLGTVPKFNKRQMLKNFAKSHLDPLYECYRTIRNNLEFLSRDKLFKTVLVTSALKGEGKSTTVINLAVSFASQGKNVLLLDADFRQPILHKALDMDNRVGAAELLLKQIDMDDVIRKSGIESLSVVTSGKITSDPARLVESEEMKTILKELSGKFDMVIIDSPSILETNDPVVIARMVDLFVLVVETGREKTSVFNLAMDSCKMANIEPAGIVLNKYR</sequence>
<keyword evidence="7 12" id="KW-0829">Tyrosine-protein kinase</keyword>
<keyword evidence="5 12" id="KW-0418">Kinase</keyword>
<proteinExistence type="inferred from homology"/>
<dbReference type="Gene3D" id="3.40.50.300">
    <property type="entry name" value="P-loop containing nucleotide triphosphate hydrolases"/>
    <property type="match status" value="1"/>
</dbReference>
<dbReference type="InterPro" id="IPR027417">
    <property type="entry name" value="P-loop_NTPase"/>
</dbReference>
<dbReference type="InterPro" id="IPR050445">
    <property type="entry name" value="Bact_polysacc_biosynth/exp"/>
</dbReference>
<dbReference type="RefSeq" id="WP_080808320.1">
    <property type="nucleotide sequence ID" value="NZ_LT828560.1"/>
</dbReference>
<dbReference type="NCBIfam" id="TIGR01007">
    <property type="entry name" value="eps_fam"/>
    <property type="match status" value="1"/>
</dbReference>
<evidence type="ECO:0000256" key="6">
    <source>
        <dbReference type="ARBA" id="ARBA00022840"/>
    </source>
</evidence>
<dbReference type="EC" id="2.7.10.2" evidence="2"/>
<evidence type="ECO:0000256" key="7">
    <source>
        <dbReference type="ARBA" id="ARBA00023137"/>
    </source>
</evidence>
<evidence type="ECO:0000256" key="10">
    <source>
        <dbReference type="SAM" id="Phobius"/>
    </source>
</evidence>
<keyword evidence="6" id="KW-0067">ATP-binding</keyword>
<dbReference type="InterPro" id="IPR025669">
    <property type="entry name" value="AAA_dom"/>
</dbReference>
<evidence type="ECO:0000256" key="3">
    <source>
        <dbReference type="ARBA" id="ARBA00022679"/>
    </source>
</evidence>
<name>A0A1W1HDA0_9BACT</name>
<organism evidence="12 13">
    <name type="scientific">Desulfamplus magnetovallimortis</name>
    <dbReference type="NCBI Taxonomy" id="1246637"/>
    <lineage>
        <taxon>Bacteria</taxon>
        <taxon>Pseudomonadati</taxon>
        <taxon>Thermodesulfobacteriota</taxon>
        <taxon>Desulfobacteria</taxon>
        <taxon>Desulfobacterales</taxon>
        <taxon>Desulfobacteraceae</taxon>
        <taxon>Desulfamplus</taxon>
    </lineage>
</organism>
<evidence type="ECO:0000256" key="1">
    <source>
        <dbReference type="ARBA" id="ARBA00007316"/>
    </source>
</evidence>
<gene>
    <name evidence="12" type="ORF">MTBBW1_2210007</name>
</gene>
<evidence type="ECO:0000256" key="9">
    <source>
        <dbReference type="SAM" id="Coils"/>
    </source>
</evidence>
<evidence type="ECO:0000313" key="13">
    <source>
        <dbReference type="Proteomes" id="UP000191931"/>
    </source>
</evidence>
<keyword evidence="4" id="KW-0547">Nucleotide-binding</keyword>
<keyword evidence="3 12" id="KW-0808">Transferase</keyword>
<comment type="catalytic activity">
    <reaction evidence="8">
        <text>L-tyrosyl-[protein] + ATP = O-phospho-L-tyrosyl-[protein] + ADP + H(+)</text>
        <dbReference type="Rhea" id="RHEA:10596"/>
        <dbReference type="Rhea" id="RHEA-COMP:10136"/>
        <dbReference type="Rhea" id="RHEA-COMP:20101"/>
        <dbReference type="ChEBI" id="CHEBI:15378"/>
        <dbReference type="ChEBI" id="CHEBI:30616"/>
        <dbReference type="ChEBI" id="CHEBI:46858"/>
        <dbReference type="ChEBI" id="CHEBI:61978"/>
        <dbReference type="ChEBI" id="CHEBI:456216"/>
        <dbReference type="EC" id="2.7.10.2"/>
    </reaction>
</comment>
<accession>A0A1W1HDA0</accession>
<feature type="coiled-coil region" evidence="9">
    <location>
        <begin position="228"/>
        <end position="288"/>
    </location>
</feature>
<evidence type="ECO:0000313" key="12">
    <source>
        <dbReference type="EMBL" id="SLM30403.1"/>
    </source>
</evidence>
<comment type="similarity">
    <text evidence="1">Belongs to the CpsD/CapB family.</text>
</comment>
<dbReference type="AlphaFoldDB" id="A0A1W1HDA0"/>
<dbReference type="PANTHER" id="PTHR32309">
    <property type="entry name" value="TYROSINE-PROTEIN KINASE"/>
    <property type="match status" value="1"/>
</dbReference>
<reference evidence="12 13" key="1">
    <citation type="submission" date="2017-03" db="EMBL/GenBank/DDBJ databases">
        <authorList>
            <person name="Afonso C.L."/>
            <person name="Miller P.J."/>
            <person name="Scott M.A."/>
            <person name="Spackman E."/>
            <person name="Goraichik I."/>
            <person name="Dimitrov K.M."/>
            <person name="Suarez D.L."/>
            <person name="Swayne D.E."/>
        </authorList>
    </citation>
    <scope>NUCLEOTIDE SEQUENCE [LARGE SCALE GENOMIC DNA]</scope>
    <source>
        <strain evidence="12">PRJEB14757</strain>
    </source>
</reference>
<feature type="domain" description="AAA" evidence="11">
    <location>
        <begin position="513"/>
        <end position="624"/>
    </location>
</feature>
<keyword evidence="10" id="KW-0472">Membrane</keyword>
<evidence type="ECO:0000259" key="11">
    <source>
        <dbReference type="Pfam" id="PF13614"/>
    </source>
</evidence>
<keyword evidence="9" id="KW-0175">Coiled coil</keyword>
<dbReference type="GO" id="GO:0005886">
    <property type="term" value="C:plasma membrane"/>
    <property type="evidence" value="ECO:0007669"/>
    <property type="project" value="TreeGrafter"/>
</dbReference>
<dbReference type="STRING" id="1246637.MTBBW1_2210007"/>
<dbReference type="GO" id="GO:0005524">
    <property type="term" value="F:ATP binding"/>
    <property type="evidence" value="ECO:0007669"/>
    <property type="project" value="UniProtKB-KW"/>
</dbReference>
<dbReference type="PANTHER" id="PTHR32309:SF13">
    <property type="entry name" value="FERRIC ENTEROBACTIN TRANSPORT PROTEIN FEPE"/>
    <property type="match status" value="1"/>
</dbReference>
<dbReference type="Proteomes" id="UP000191931">
    <property type="component" value="Unassembled WGS sequence"/>
</dbReference>
<dbReference type="CDD" id="cd05387">
    <property type="entry name" value="BY-kinase"/>
    <property type="match status" value="1"/>
</dbReference>
<feature type="coiled-coil region" evidence="9">
    <location>
        <begin position="324"/>
        <end position="351"/>
    </location>
</feature>
<evidence type="ECO:0000256" key="4">
    <source>
        <dbReference type="ARBA" id="ARBA00022741"/>
    </source>
</evidence>